<evidence type="ECO:0000313" key="1">
    <source>
        <dbReference type="EMBL" id="KAF1759029.1"/>
    </source>
</evidence>
<comment type="caution">
    <text evidence="1">The sequence shown here is derived from an EMBL/GenBank/DDBJ whole genome shotgun (WGS) entry which is preliminary data.</text>
</comment>
<gene>
    <name evidence="1" type="ORF">GCK72_015489</name>
</gene>
<accession>A0A6A5GWV0</accession>
<sequence>MTSSEQFRPHGDARRPEDWTNQGQYHILVLNRAHTQRFTEFPVEVNMFAKRWSLVAFVEYVTKDNRIPPIISLNPQIIASLMWLSTCCIA</sequence>
<dbReference type="AlphaFoldDB" id="A0A6A5GWV0"/>
<name>A0A6A5GWV0_CAERE</name>
<reference evidence="1 2" key="1">
    <citation type="submission" date="2019-12" db="EMBL/GenBank/DDBJ databases">
        <title>Chromosome-level assembly of the Caenorhabditis remanei genome.</title>
        <authorList>
            <person name="Teterina A.A."/>
            <person name="Willis J.H."/>
            <person name="Phillips P.C."/>
        </authorList>
    </citation>
    <scope>NUCLEOTIDE SEQUENCE [LARGE SCALE GENOMIC DNA]</scope>
    <source>
        <strain evidence="1 2">PX506</strain>
        <tissue evidence="1">Whole organism</tissue>
    </source>
</reference>
<dbReference type="CTD" id="78776066"/>
<dbReference type="GeneID" id="78776066"/>
<proteinExistence type="predicted"/>
<dbReference type="Proteomes" id="UP000483820">
    <property type="component" value="Chromosome IV"/>
</dbReference>
<organism evidence="1 2">
    <name type="scientific">Caenorhabditis remanei</name>
    <name type="common">Caenorhabditis vulgaris</name>
    <dbReference type="NCBI Taxonomy" id="31234"/>
    <lineage>
        <taxon>Eukaryota</taxon>
        <taxon>Metazoa</taxon>
        <taxon>Ecdysozoa</taxon>
        <taxon>Nematoda</taxon>
        <taxon>Chromadorea</taxon>
        <taxon>Rhabditida</taxon>
        <taxon>Rhabditina</taxon>
        <taxon>Rhabditomorpha</taxon>
        <taxon>Rhabditoidea</taxon>
        <taxon>Rhabditidae</taxon>
        <taxon>Peloderinae</taxon>
        <taxon>Caenorhabditis</taxon>
    </lineage>
</organism>
<dbReference type="KEGG" id="crq:GCK72_015489"/>
<protein>
    <submittedName>
        <fullName evidence="1">Uncharacterized protein</fullName>
    </submittedName>
</protein>
<dbReference type="EMBL" id="WUAV01000004">
    <property type="protein sequence ID" value="KAF1759029.1"/>
    <property type="molecule type" value="Genomic_DNA"/>
</dbReference>
<evidence type="ECO:0000313" key="2">
    <source>
        <dbReference type="Proteomes" id="UP000483820"/>
    </source>
</evidence>
<dbReference type="RefSeq" id="XP_053585680.1">
    <property type="nucleotide sequence ID" value="XM_053730908.1"/>
</dbReference>